<dbReference type="AlphaFoldDB" id="A0A841AEE0"/>
<keyword evidence="7 9" id="KW-0233">DNA recombination</keyword>
<dbReference type="Pfam" id="PF17864">
    <property type="entry name" value="AAA_lid_4"/>
    <property type="match status" value="1"/>
</dbReference>
<dbReference type="SUPFAM" id="SSF46785">
    <property type="entry name" value="Winged helix' DNA-binding domain"/>
    <property type="match status" value="1"/>
</dbReference>
<dbReference type="InterPro" id="IPR041445">
    <property type="entry name" value="AAA_lid_4"/>
</dbReference>
<keyword evidence="1 9" id="KW-0963">Cytoplasm</keyword>
<comment type="caution">
    <text evidence="12">The sequence shown here is derived from an EMBL/GenBank/DDBJ whole genome shotgun (WGS) entry which is preliminary data.</text>
</comment>
<dbReference type="InterPro" id="IPR008823">
    <property type="entry name" value="RuvB_wg_C"/>
</dbReference>
<dbReference type="HAMAP" id="MF_00016">
    <property type="entry name" value="DNA_HJ_migration_RuvB"/>
    <property type="match status" value="1"/>
</dbReference>
<dbReference type="Gene3D" id="1.10.10.10">
    <property type="entry name" value="Winged helix-like DNA-binding domain superfamily/Winged helix DNA-binding domain"/>
    <property type="match status" value="1"/>
</dbReference>
<dbReference type="SUPFAM" id="SSF52540">
    <property type="entry name" value="P-loop containing nucleoside triphosphate hydrolases"/>
    <property type="match status" value="1"/>
</dbReference>
<comment type="similarity">
    <text evidence="9">Belongs to the RuvB family.</text>
</comment>
<dbReference type="InterPro" id="IPR003593">
    <property type="entry name" value="AAA+_ATPase"/>
</dbReference>
<feature type="binding site" evidence="9">
    <location>
        <position position="199"/>
    </location>
    <ligand>
        <name>ATP</name>
        <dbReference type="ChEBI" id="CHEBI:30616"/>
    </ligand>
</feature>
<feature type="binding site" evidence="9">
    <location>
        <position position="48"/>
    </location>
    <ligand>
        <name>ATP</name>
        <dbReference type="ChEBI" id="CHEBI:30616"/>
    </ligand>
</feature>
<dbReference type="GO" id="GO:0005737">
    <property type="term" value="C:cytoplasm"/>
    <property type="evidence" value="ECO:0007669"/>
    <property type="project" value="UniProtKB-SubCell"/>
</dbReference>
<comment type="domain">
    <text evidence="9">Has 3 domains, the large (RuvB-L) and small ATPase (RuvB-S) domains and the C-terminal head (RuvB-H) domain. The head domain binds DNA, while the ATPase domains jointly bind ATP, ADP or are empty depending on the state of the subunit in the translocation cycle. During a single DNA translocation step the structure of each domain remains the same, but their relative positions change.</text>
</comment>
<feature type="compositionally biased region" description="Acidic residues" evidence="10">
    <location>
        <begin position="1"/>
        <end position="12"/>
    </location>
</feature>
<dbReference type="NCBIfam" id="TIGR00635">
    <property type="entry name" value="ruvB"/>
    <property type="match status" value="1"/>
</dbReference>
<feature type="binding site" evidence="9">
    <location>
        <position position="90"/>
    </location>
    <ligand>
        <name>ATP</name>
        <dbReference type="ChEBI" id="CHEBI:30616"/>
    </ligand>
</feature>
<keyword evidence="12" id="KW-0347">Helicase</keyword>
<dbReference type="SMART" id="SM00382">
    <property type="entry name" value="AAA"/>
    <property type="match status" value="1"/>
</dbReference>
<evidence type="ECO:0000256" key="4">
    <source>
        <dbReference type="ARBA" id="ARBA00022801"/>
    </source>
</evidence>
<dbReference type="InterPro" id="IPR036388">
    <property type="entry name" value="WH-like_DNA-bd_sf"/>
</dbReference>
<dbReference type="GO" id="GO:0009378">
    <property type="term" value="F:four-way junction helicase activity"/>
    <property type="evidence" value="ECO:0007669"/>
    <property type="project" value="InterPro"/>
</dbReference>
<dbReference type="NCBIfam" id="NF000868">
    <property type="entry name" value="PRK00080.1"/>
    <property type="match status" value="1"/>
</dbReference>
<feature type="binding site" evidence="9">
    <location>
        <position position="93"/>
    </location>
    <ligand>
        <name>ATP</name>
        <dbReference type="ChEBI" id="CHEBI:30616"/>
    </ligand>
</feature>
<keyword evidence="6 9" id="KW-0238">DNA-binding</keyword>
<evidence type="ECO:0000256" key="5">
    <source>
        <dbReference type="ARBA" id="ARBA00022840"/>
    </source>
</evidence>
<keyword evidence="8 9" id="KW-0234">DNA repair</keyword>
<feature type="binding site" evidence="9">
    <location>
        <position position="95"/>
    </location>
    <ligand>
        <name>ATP</name>
        <dbReference type="ChEBI" id="CHEBI:30616"/>
    </ligand>
</feature>
<evidence type="ECO:0000256" key="1">
    <source>
        <dbReference type="ARBA" id="ARBA00022490"/>
    </source>
</evidence>
<comment type="caution">
    <text evidence="9">Lacks conserved residue(s) required for the propagation of feature annotation.</text>
</comment>
<dbReference type="EMBL" id="JACHLZ010000001">
    <property type="protein sequence ID" value="MBB5831652.1"/>
    <property type="molecule type" value="Genomic_DNA"/>
</dbReference>
<organism evidence="12 13">
    <name type="scientific">Brachybacterium aquaticum</name>
    <dbReference type="NCBI Taxonomy" id="1432564"/>
    <lineage>
        <taxon>Bacteria</taxon>
        <taxon>Bacillati</taxon>
        <taxon>Actinomycetota</taxon>
        <taxon>Actinomycetes</taxon>
        <taxon>Micrococcales</taxon>
        <taxon>Dermabacteraceae</taxon>
        <taxon>Brachybacterium</taxon>
    </lineage>
</organism>
<evidence type="ECO:0000256" key="8">
    <source>
        <dbReference type="ARBA" id="ARBA00023204"/>
    </source>
</evidence>
<dbReference type="GO" id="GO:0000400">
    <property type="term" value="F:four-way junction DNA binding"/>
    <property type="evidence" value="ECO:0007669"/>
    <property type="project" value="UniProtKB-UniRule"/>
</dbReference>
<evidence type="ECO:0000313" key="13">
    <source>
        <dbReference type="Proteomes" id="UP000588158"/>
    </source>
</evidence>
<dbReference type="Gene3D" id="1.10.8.60">
    <property type="match status" value="1"/>
</dbReference>
<keyword evidence="4 9" id="KW-0378">Hydrolase</keyword>
<feature type="binding site" evidence="9">
    <location>
        <position position="94"/>
    </location>
    <ligand>
        <name>Mg(2+)</name>
        <dbReference type="ChEBI" id="CHEBI:18420"/>
    </ligand>
</feature>
<dbReference type="GO" id="GO:0016787">
    <property type="term" value="F:hydrolase activity"/>
    <property type="evidence" value="ECO:0007669"/>
    <property type="project" value="UniProtKB-KW"/>
</dbReference>
<feature type="region of interest" description="Small ATPAse domain (RuvB-S)" evidence="9">
    <location>
        <begin position="210"/>
        <end position="280"/>
    </location>
</feature>
<dbReference type="GO" id="GO:0005524">
    <property type="term" value="F:ATP binding"/>
    <property type="evidence" value="ECO:0007669"/>
    <property type="project" value="UniProtKB-UniRule"/>
</dbReference>
<keyword evidence="5 9" id="KW-0067">ATP-binding</keyword>
<comment type="subcellular location">
    <subcellularLocation>
        <location evidence="9">Cytoplasm</location>
    </subcellularLocation>
</comment>
<comment type="function">
    <text evidence="9">The RuvA-RuvB-RuvC complex processes Holliday junction (HJ) DNA during genetic recombination and DNA repair, while the RuvA-RuvB complex plays an important role in the rescue of blocked DNA replication forks via replication fork reversal (RFR). RuvA specifically binds to HJ cruciform DNA, conferring on it an open structure. The RuvB hexamer acts as an ATP-dependent pump, pulling dsDNA into and through the RuvAB complex. RuvB forms 2 homohexamers on either side of HJ DNA bound by 1 or 2 RuvA tetramers; 4 subunits per hexamer contact DNA at a time. Coordinated motions by a converter formed by DNA-disengaged RuvB subunits stimulates ATP hydrolysis and nucleotide exchange. Immobilization of the converter enables RuvB to convert the ATP-contained energy into a lever motion, pulling 2 nucleotides of DNA out of the RuvA tetramer per ATP hydrolyzed, thus driving DNA branch migration. The RuvB motors rotate together with the DNA substrate, which together with the progressing nucleotide cycle form the mechanistic basis for DNA recombination by continuous HJ branch migration. Branch migration allows RuvC to scan DNA until it finds its consensus sequence, where it cleaves and resolves cruciform DNA.</text>
</comment>
<keyword evidence="13" id="KW-1185">Reference proteome</keyword>
<sequence>MSLHDEEFDEQGFDGQGVDGQGVDGDGRPESLTSPESLPPERTAEAALRPKRLSEFVGQQVVRDQLSLVLDAAAARGRAPEHMLLSGPPGLGKTTLAMIIAAELSAPLRITSGPAIQHAGDLAAILSSLDEGEVLFIDEIHRLARPAEEMLYIAMEDFRVDVVVGKGVGATSIPLDLPPFTVVGATTRAGLLPAPLRDRFGFIGHLDFYAPHELEEVVRRSAVRLEVDLEERAAVEIASRSRGTPRIANRLLRRVRDWAQVRGSGTLDLPAAQEALRVYEVDQRGLDRLDRAVLAALCGRFAGGPVGLSTLAVAVGEETETVETMVEPYLVREGFLLRTPRGRAAAPAAWEHLGLEPPAGPEGAAPMLGRF</sequence>
<feature type="domain" description="AAA+ ATPase" evidence="11">
    <location>
        <begin position="79"/>
        <end position="212"/>
    </location>
</feature>
<feature type="region of interest" description="Head domain (RuvB-H)" evidence="9">
    <location>
        <begin position="283"/>
        <end position="371"/>
    </location>
</feature>
<feature type="binding site" evidence="9">
    <location>
        <position position="209"/>
    </location>
    <ligand>
        <name>ATP</name>
        <dbReference type="ChEBI" id="CHEBI:30616"/>
    </ligand>
</feature>
<dbReference type="InterPro" id="IPR036390">
    <property type="entry name" value="WH_DNA-bd_sf"/>
</dbReference>
<feature type="binding site" evidence="9">
    <location>
        <begin position="156"/>
        <end position="158"/>
    </location>
    <ligand>
        <name>ATP</name>
        <dbReference type="ChEBI" id="CHEBI:30616"/>
    </ligand>
</feature>
<keyword evidence="2 9" id="KW-0547">Nucleotide-binding</keyword>
<evidence type="ECO:0000256" key="6">
    <source>
        <dbReference type="ARBA" id="ARBA00023125"/>
    </source>
</evidence>
<dbReference type="GO" id="GO:0006310">
    <property type="term" value="P:DNA recombination"/>
    <property type="evidence" value="ECO:0007669"/>
    <property type="project" value="UniProtKB-UniRule"/>
</dbReference>
<evidence type="ECO:0000256" key="7">
    <source>
        <dbReference type="ARBA" id="ARBA00023172"/>
    </source>
</evidence>
<accession>A0A841AEE0</accession>
<evidence type="ECO:0000256" key="10">
    <source>
        <dbReference type="SAM" id="MobiDB-lite"/>
    </source>
</evidence>
<evidence type="ECO:0000256" key="9">
    <source>
        <dbReference type="HAMAP-Rule" id="MF_00016"/>
    </source>
</evidence>
<dbReference type="GO" id="GO:0006281">
    <property type="term" value="P:DNA repair"/>
    <property type="evidence" value="ECO:0007669"/>
    <property type="project" value="UniProtKB-UniRule"/>
</dbReference>
<feature type="binding site" evidence="9">
    <location>
        <position position="49"/>
    </location>
    <ligand>
        <name>ATP</name>
        <dbReference type="ChEBI" id="CHEBI:30616"/>
    </ligand>
</feature>
<feature type="region of interest" description="Disordered" evidence="10">
    <location>
        <begin position="1"/>
        <end position="45"/>
    </location>
</feature>
<dbReference type="Pfam" id="PF05496">
    <property type="entry name" value="RuvB_N"/>
    <property type="match status" value="1"/>
</dbReference>
<dbReference type="PANTHER" id="PTHR42848:SF1">
    <property type="entry name" value="HOLLIDAY JUNCTION BRANCH MIGRATION COMPLEX SUBUNIT RUVB"/>
    <property type="match status" value="1"/>
</dbReference>
<feature type="binding site" evidence="9">
    <location>
        <position position="94"/>
    </location>
    <ligand>
        <name>ATP</name>
        <dbReference type="ChEBI" id="CHEBI:30616"/>
    </ligand>
</feature>
<dbReference type="EC" id="3.6.4.-" evidence="9"/>
<dbReference type="InterPro" id="IPR027417">
    <property type="entry name" value="P-loop_NTPase"/>
</dbReference>
<comment type="subunit">
    <text evidence="9">Homohexamer. Forms an RuvA(8)-RuvB(12)-Holliday junction (HJ) complex. HJ DNA is sandwiched between 2 RuvA tetramers; dsDNA enters through RuvA and exits via RuvB. An RuvB hexamer assembles on each DNA strand where it exits the tetramer. Each RuvB hexamer is contacted by two RuvA subunits (via domain III) on 2 adjacent RuvB subunits; this complex drives branch migration. In the full resolvosome a probable DNA-RuvA(4)-RuvB(12)-RuvC(2) complex forms which resolves the HJ.</text>
</comment>
<evidence type="ECO:0000313" key="12">
    <source>
        <dbReference type="EMBL" id="MBB5831652.1"/>
    </source>
</evidence>
<dbReference type="InterPro" id="IPR004605">
    <property type="entry name" value="DNA_helicase_Holl-junc_RuvB"/>
</dbReference>
<feature type="compositionally biased region" description="Gly residues" evidence="10">
    <location>
        <begin position="14"/>
        <end position="24"/>
    </location>
</feature>
<comment type="catalytic activity">
    <reaction evidence="9">
        <text>ATP + H2O = ADP + phosphate + H(+)</text>
        <dbReference type="Rhea" id="RHEA:13065"/>
        <dbReference type="ChEBI" id="CHEBI:15377"/>
        <dbReference type="ChEBI" id="CHEBI:15378"/>
        <dbReference type="ChEBI" id="CHEBI:30616"/>
        <dbReference type="ChEBI" id="CHEBI:43474"/>
        <dbReference type="ChEBI" id="CHEBI:456216"/>
    </reaction>
</comment>
<keyword evidence="3 9" id="KW-0227">DNA damage</keyword>
<dbReference type="PANTHER" id="PTHR42848">
    <property type="match status" value="1"/>
</dbReference>
<feature type="binding site" evidence="9">
    <location>
        <position position="338"/>
    </location>
    <ligand>
        <name>DNA</name>
        <dbReference type="ChEBI" id="CHEBI:16991"/>
    </ligand>
</feature>
<feature type="region of interest" description="Large ATPase domain (RuvB-L)" evidence="9">
    <location>
        <begin position="29"/>
        <end position="209"/>
    </location>
</feature>
<dbReference type="InterPro" id="IPR008824">
    <property type="entry name" value="RuvB-like_N"/>
</dbReference>
<feature type="binding site" evidence="9">
    <location>
        <position position="343"/>
    </location>
    <ligand>
        <name>DNA</name>
        <dbReference type="ChEBI" id="CHEBI:16991"/>
    </ligand>
</feature>
<dbReference type="GO" id="GO:0048476">
    <property type="term" value="C:Holliday junction resolvase complex"/>
    <property type="evidence" value="ECO:0007669"/>
    <property type="project" value="UniProtKB-UniRule"/>
</dbReference>
<dbReference type="Proteomes" id="UP000588158">
    <property type="component" value="Unassembled WGS sequence"/>
</dbReference>
<evidence type="ECO:0000256" key="2">
    <source>
        <dbReference type="ARBA" id="ARBA00022741"/>
    </source>
</evidence>
<reference evidence="12 13" key="1">
    <citation type="submission" date="2020-08" db="EMBL/GenBank/DDBJ databases">
        <title>Sequencing the genomes of 1000 actinobacteria strains.</title>
        <authorList>
            <person name="Klenk H.-P."/>
        </authorList>
    </citation>
    <scope>NUCLEOTIDE SEQUENCE [LARGE SCALE GENOMIC DNA]</scope>
    <source>
        <strain evidence="12 13">DSM 28796</strain>
    </source>
</reference>
<proteinExistence type="inferred from homology"/>
<evidence type="ECO:0000256" key="3">
    <source>
        <dbReference type="ARBA" id="ARBA00022763"/>
    </source>
</evidence>
<protein>
    <recommendedName>
        <fullName evidence="9">Holliday junction branch migration complex subunit RuvB</fullName>
        <ecNumber evidence="9">3.6.4.-</ecNumber>
    </recommendedName>
</protein>
<feature type="binding site" evidence="9">
    <location>
        <position position="246"/>
    </location>
    <ligand>
        <name>ATP</name>
        <dbReference type="ChEBI" id="CHEBI:30616"/>
    </ligand>
</feature>
<dbReference type="RefSeq" id="WP_184325080.1">
    <property type="nucleotide sequence ID" value="NZ_JACHLZ010000001.1"/>
</dbReference>
<dbReference type="CDD" id="cd00009">
    <property type="entry name" value="AAA"/>
    <property type="match status" value="1"/>
</dbReference>
<gene>
    <name evidence="9" type="primary">ruvB</name>
    <name evidence="12" type="ORF">HNR70_001465</name>
</gene>
<dbReference type="Pfam" id="PF05491">
    <property type="entry name" value="WHD_RuvB"/>
    <property type="match status" value="1"/>
</dbReference>
<dbReference type="Gene3D" id="3.40.50.300">
    <property type="entry name" value="P-loop containing nucleotide triphosphate hydrolases"/>
    <property type="match status" value="1"/>
</dbReference>
<evidence type="ECO:0000259" key="11">
    <source>
        <dbReference type="SMART" id="SM00382"/>
    </source>
</evidence>
<name>A0A841AEE0_9MICO</name>